<dbReference type="OrthoDB" id="57427at2157"/>
<organism evidence="2 3">
    <name type="scientific">Methanocalculus chunghsingensis</name>
    <dbReference type="NCBI Taxonomy" id="156457"/>
    <lineage>
        <taxon>Archaea</taxon>
        <taxon>Methanobacteriati</taxon>
        <taxon>Methanobacteriota</taxon>
        <taxon>Stenosarchaea group</taxon>
        <taxon>Methanomicrobia</taxon>
        <taxon>Methanomicrobiales</taxon>
        <taxon>Methanocalculaceae</taxon>
        <taxon>Methanocalculus</taxon>
    </lineage>
</organism>
<dbReference type="Pfam" id="PF13649">
    <property type="entry name" value="Methyltransf_25"/>
    <property type="match status" value="1"/>
</dbReference>
<evidence type="ECO:0000313" key="2">
    <source>
        <dbReference type="EMBL" id="MBR1369564.1"/>
    </source>
</evidence>
<comment type="caution">
    <text evidence="2">The sequence shown here is derived from an EMBL/GenBank/DDBJ whole genome shotgun (WGS) entry which is preliminary data.</text>
</comment>
<dbReference type="InterPro" id="IPR041698">
    <property type="entry name" value="Methyltransf_25"/>
</dbReference>
<protein>
    <recommendedName>
        <fullName evidence="1">Methyltransferase domain-containing protein</fullName>
    </recommendedName>
</protein>
<accession>A0A8J8B5Z4</accession>
<dbReference type="CDD" id="cd02440">
    <property type="entry name" value="AdoMet_MTases"/>
    <property type="match status" value="1"/>
</dbReference>
<evidence type="ECO:0000313" key="3">
    <source>
        <dbReference type="Proteomes" id="UP000730161"/>
    </source>
</evidence>
<dbReference type="SUPFAM" id="SSF53335">
    <property type="entry name" value="S-adenosyl-L-methionine-dependent methyltransferases"/>
    <property type="match status" value="1"/>
</dbReference>
<dbReference type="RefSeq" id="WP_211531276.1">
    <property type="nucleotide sequence ID" value="NZ_JWHL01000014.1"/>
</dbReference>
<reference evidence="2" key="1">
    <citation type="submission" date="2014-12" db="EMBL/GenBank/DDBJ databases">
        <authorList>
            <person name="Huang H.-H."/>
            <person name="Chen S.-C."/>
            <person name="Lai M.-C."/>
        </authorList>
    </citation>
    <scope>NUCLEOTIDE SEQUENCE</scope>
    <source>
        <strain evidence="2">K1F9705b</strain>
    </source>
</reference>
<feature type="domain" description="Methyltransferase" evidence="1">
    <location>
        <begin position="64"/>
        <end position="105"/>
    </location>
</feature>
<sequence length="252" mass="28738">MSDEAAWVTALNACTYHKILKERQISHDKFWREYGLYDEMIRHSGYPGEIVPTILSRIEPESTILDIGAGTGAFAIPLAEAGHHVIALDPSEYHLSILKSKGECEMICSLWDEKAAGEIPPVDYTLAAYSFIDEGITSFLRRAINHGKKGSFFIYRAGERDPLLDFASGPAEQISYRHITAILEALGIEYLLDGFIRNFHLPFELALKRARNTLRTEEEIVSFLRDHQRLHMEKEILQVAFRDEDMLITIKR</sequence>
<proteinExistence type="predicted"/>
<dbReference type="AlphaFoldDB" id="A0A8J8B5Z4"/>
<dbReference type="Proteomes" id="UP000730161">
    <property type="component" value="Unassembled WGS sequence"/>
</dbReference>
<name>A0A8J8B5Z4_9EURY</name>
<dbReference type="InterPro" id="IPR029063">
    <property type="entry name" value="SAM-dependent_MTases_sf"/>
</dbReference>
<evidence type="ECO:0000259" key="1">
    <source>
        <dbReference type="Pfam" id="PF13649"/>
    </source>
</evidence>
<dbReference type="EMBL" id="JWHL01000014">
    <property type="protein sequence ID" value="MBR1369564.1"/>
    <property type="molecule type" value="Genomic_DNA"/>
</dbReference>
<keyword evidence="3" id="KW-1185">Reference proteome</keyword>
<dbReference type="Gene3D" id="3.40.50.150">
    <property type="entry name" value="Vaccinia Virus protein VP39"/>
    <property type="match status" value="1"/>
</dbReference>
<gene>
    <name evidence="2" type="ORF">RJ53_08715</name>
</gene>